<dbReference type="GO" id="GO:0005737">
    <property type="term" value="C:cytoplasm"/>
    <property type="evidence" value="ECO:0007669"/>
    <property type="project" value="TreeGrafter"/>
</dbReference>
<evidence type="ECO:0000259" key="1">
    <source>
        <dbReference type="PROSITE" id="PS50011"/>
    </source>
</evidence>
<dbReference type="InterPro" id="IPR000719">
    <property type="entry name" value="Prot_kinase_dom"/>
</dbReference>
<dbReference type="PANTHER" id="PTHR24361">
    <property type="entry name" value="MITOGEN-ACTIVATED KINASE KINASE KINASE"/>
    <property type="match status" value="1"/>
</dbReference>
<dbReference type="PANTHER" id="PTHR24361:SF613">
    <property type="entry name" value="NUCLEAR RECEPTOR-BINDING PROTEIN-RELATED"/>
    <property type="match status" value="1"/>
</dbReference>
<name>A0A0N5A8V7_9BILA</name>
<evidence type="ECO:0000313" key="2">
    <source>
        <dbReference type="Proteomes" id="UP000046393"/>
    </source>
</evidence>
<dbReference type="Pfam" id="PF00069">
    <property type="entry name" value="Pkinase"/>
    <property type="match status" value="1"/>
</dbReference>
<keyword evidence="2" id="KW-1185">Reference proteome</keyword>
<evidence type="ECO:0000313" key="3">
    <source>
        <dbReference type="WBParaSite" id="SMUV_0000051901-mRNA-1"/>
    </source>
</evidence>
<dbReference type="PROSITE" id="PS50011">
    <property type="entry name" value="PROTEIN_KINASE_DOM"/>
    <property type="match status" value="1"/>
</dbReference>
<dbReference type="SUPFAM" id="SSF56112">
    <property type="entry name" value="Protein kinase-like (PK-like)"/>
    <property type="match status" value="1"/>
</dbReference>
<reference evidence="3" key="1">
    <citation type="submission" date="2017-02" db="UniProtKB">
        <authorList>
            <consortium name="WormBaseParasite"/>
        </authorList>
    </citation>
    <scope>IDENTIFICATION</scope>
</reference>
<dbReference type="GO" id="GO:0006974">
    <property type="term" value="P:DNA damage response"/>
    <property type="evidence" value="ECO:0007669"/>
    <property type="project" value="TreeGrafter"/>
</dbReference>
<accession>A0A0N5A8V7</accession>
<protein>
    <submittedName>
        <fullName evidence="3">Protein kinase domain-containing protein</fullName>
    </submittedName>
</protein>
<dbReference type="STRING" id="451379.A0A0N5A8V7"/>
<dbReference type="AlphaFoldDB" id="A0A0N5A8V7"/>
<dbReference type="Proteomes" id="UP000046393">
    <property type="component" value="Unplaced"/>
</dbReference>
<dbReference type="GO" id="GO:0005524">
    <property type="term" value="F:ATP binding"/>
    <property type="evidence" value="ECO:0007669"/>
    <property type="project" value="InterPro"/>
</dbReference>
<dbReference type="GO" id="GO:0004674">
    <property type="term" value="F:protein serine/threonine kinase activity"/>
    <property type="evidence" value="ECO:0007669"/>
    <property type="project" value="TreeGrafter"/>
</dbReference>
<dbReference type="Gene3D" id="1.10.510.10">
    <property type="entry name" value="Transferase(Phosphotransferase) domain 1"/>
    <property type="match status" value="1"/>
</dbReference>
<proteinExistence type="predicted"/>
<organism evidence="2 3">
    <name type="scientific">Syphacia muris</name>
    <dbReference type="NCBI Taxonomy" id="451379"/>
    <lineage>
        <taxon>Eukaryota</taxon>
        <taxon>Metazoa</taxon>
        <taxon>Ecdysozoa</taxon>
        <taxon>Nematoda</taxon>
        <taxon>Chromadorea</taxon>
        <taxon>Rhabditida</taxon>
        <taxon>Spirurina</taxon>
        <taxon>Oxyuridomorpha</taxon>
        <taxon>Oxyuroidea</taxon>
        <taxon>Oxyuridae</taxon>
        <taxon>Syphacia</taxon>
    </lineage>
</organism>
<feature type="domain" description="Protein kinase" evidence="1">
    <location>
        <begin position="45"/>
        <end position="357"/>
    </location>
</feature>
<dbReference type="CDD" id="cd00180">
    <property type="entry name" value="PKc"/>
    <property type="match status" value="1"/>
</dbReference>
<sequence length="545" mass="63910">MRRTNRVSFISSTRENFGQGLAFALQSVKIDVRDRWPYEITPNNYCEVDTLFSGRFGRVISARGRSLSSGLCHSEPRTCVIKTTDFASRLEQYEKSGGYNRLNRLQRRIILEAYILNRIRHSNIMHAHATVFDSRTLCLQYVLPRWYPLQFFIEKYRQDKDGEPMHIQMIMIIVRQVCRGLEYLHSSNIVHSDVQPNNIYVTRGGTLKLGHFSQSRVLTDVSRRRCLTPTGTEEFMCYEKQYNLRVAHSLDECIPYDTAADMWSVGVLIIHLVSYFPNEKWHRLPRNFALQMGELKMPFKWMVNELMQLRVRLARTGDEGLKKFLGEKLLNIYPNLRATATEILHSDMIKRWCHEELDKVSECFSIKYSGQFRIMFYCQDKEFIVRSLIHRYDWPNRFGLETDGPNYDACETKDVPVEFYWDHTWKKLEKRNFGFIFEIFDGQAKRSGFEIEKRFTYADNSLMNALMSAVDNEEIDMLDILPIDQTVRKLSFALMTSGNYETLRAGNASVYDYSKDLKIKLPPTLICSDRSAQIKVFFVMEIQSS</sequence>
<dbReference type="WBParaSite" id="SMUV_0000051901-mRNA-1">
    <property type="protein sequence ID" value="SMUV_0000051901-mRNA-1"/>
    <property type="gene ID" value="SMUV_0000051901"/>
</dbReference>
<dbReference type="InterPro" id="IPR053235">
    <property type="entry name" value="Ser_Thr_kinase"/>
</dbReference>
<dbReference type="InterPro" id="IPR011009">
    <property type="entry name" value="Kinase-like_dom_sf"/>
</dbReference>